<feature type="compositionally biased region" description="Low complexity" evidence="1">
    <location>
        <begin position="175"/>
        <end position="187"/>
    </location>
</feature>
<keyword evidence="3" id="KW-1185">Reference proteome</keyword>
<evidence type="ECO:0000313" key="3">
    <source>
        <dbReference type="Proteomes" id="UP000193920"/>
    </source>
</evidence>
<accession>A0A1Y2B208</accession>
<protein>
    <submittedName>
        <fullName evidence="2">Uncharacterized protein</fullName>
    </submittedName>
</protein>
<dbReference type="EMBL" id="MCOG01000183">
    <property type="protein sequence ID" value="ORY28878.1"/>
    <property type="molecule type" value="Genomic_DNA"/>
</dbReference>
<feature type="region of interest" description="Disordered" evidence="1">
    <location>
        <begin position="175"/>
        <end position="194"/>
    </location>
</feature>
<feature type="compositionally biased region" description="Polar residues" evidence="1">
    <location>
        <begin position="122"/>
        <end position="137"/>
    </location>
</feature>
<dbReference type="AlphaFoldDB" id="A0A1Y2B208"/>
<gene>
    <name evidence="2" type="ORF">LY90DRAFT_513026</name>
</gene>
<feature type="region of interest" description="Disordered" evidence="1">
    <location>
        <begin position="90"/>
        <end position="141"/>
    </location>
</feature>
<evidence type="ECO:0000256" key="1">
    <source>
        <dbReference type="SAM" id="MobiDB-lite"/>
    </source>
</evidence>
<proteinExistence type="predicted"/>
<evidence type="ECO:0000313" key="2">
    <source>
        <dbReference type="EMBL" id="ORY28878.1"/>
    </source>
</evidence>
<comment type="caution">
    <text evidence="2">The sequence shown here is derived from an EMBL/GenBank/DDBJ whole genome shotgun (WGS) entry which is preliminary data.</text>
</comment>
<sequence length="194" mass="22725">MLKPILKRISIDKNKMFINSNSNNNYINSYYSDYNSNNNLEYYNSKEKDSNLEETVVKPTVVKKFSICLVDDDNKSIQSINKIKPRVRFSFNEDTKPKQNHNRSTSHYPIKLNNDNDDDNKLSQNVRNRKTSSTEMNSVTTVTSDDSSYYEYFGGRIKKPSINQKTNYFEYQDNDYSSSLSSSSFDSNNKKMYY</sequence>
<organism evidence="2 3">
    <name type="scientific">Neocallimastix californiae</name>
    <dbReference type="NCBI Taxonomy" id="1754190"/>
    <lineage>
        <taxon>Eukaryota</taxon>
        <taxon>Fungi</taxon>
        <taxon>Fungi incertae sedis</taxon>
        <taxon>Chytridiomycota</taxon>
        <taxon>Chytridiomycota incertae sedis</taxon>
        <taxon>Neocallimastigomycetes</taxon>
        <taxon>Neocallimastigales</taxon>
        <taxon>Neocallimastigaceae</taxon>
        <taxon>Neocallimastix</taxon>
    </lineage>
</organism>
<dbReference type="Proteomes" id="UP000193920">
    <property type="component" value="Unassembled WGS sequence"/>
</dbReference>
<reference evidence="2 3" key="1">
    <citation type="submission" date="2016-08" db="EMBL/GenBank/DDBJ databases">
        <title>A Parts List for Fungal Cellulosomes Revealed by Comparative Genomics.</title>
        <authorList>
            <consortium name="DOE Joint Genome Institute"/>
            <person name="Haitjema C.H."/>
            <person name="Gilmore S.P."/>
            <person name="Henske J.K."/>
            <person name="Solomon K.V."/>
            <person name="De Groot R."/>
            <person name="Kuo A."/>
            <person name="Mondo S.J."/>
            <person name="Salamov A.A."/>
            <person name="Labutti K."/>
            <person name="Zhao Z."/>
            <person name="Chiniquy J."/>
            <person name="Barry K."/>
            <person name="Brewer H.M."/>
            <person name="Purvine S.O."/>
            <person name="Wright A.T."/>
            <person name="Boxma B."/>
            <person name="Van Alen T."/>
            <person name="Hackstein J.H."/>
            <person name="Baker S.E."/>
            <person name="Grigoriev I.V."/>
            <person name="O'Malley M.A."/>
        </authorList>
    </citation>
    <scope>NUCLEOTIDE SEQUENCE [LARGE SCALE GENOMIC DNA]</scope>
    <source>
        <strain evidence="2 3">G1</strain>
    </source>
</reference>
<name>A0A1Y2B208_9FUNG</name>